<accession>A0A1C0ZRQ5</accession>
<evidence type="ECO:0000256" key="1">
    <source>
        <dbReference type="ARBA" id="ARBA00004651"/>
    </source>
</evidence>
<keyword evidence="3" id="KW-1003">Cell membrane</keyword>
<evidence type="ECO:0000256" key="7">
    <source>
        <dbReference type="RuleBase" id="RU363032"/>
    </source>
</evidence>
<name>A0A1C0ZRQ5_9BACL</name>
<protein>
    <submittedName>
        <fullName evidence="9">ABC transporter permease</fullName>
    </submittedName>
</protein>
<dbReference type="GO" id="GO:0055085">
    <property type="term" value="P:transmembrane transport"/>
    <property type="evidence" value="ECO:0007669"/>
    <property type="project" value="InterPro"/>
</dbReference>
<feature type="transmembrane region" description="Helical" evidence="7">
    <location>
        <begin position="69"/>
        <end position="94"/>
    </location>
</feature>
<sequence length="290" mass="32712">MDRVLSNKKAILFFTLPALLWYAVIVLLPVFISFYYSLLDWDGVGKGVFVGLENYVTMFRDDDIFRQSLWNSIVLAILSVFVQLPISLVLALFLASNVKGNRFYRTVYFIPVVMSTVVIGQLWMKIYHPSFGLLNGVLGSLGLEAWKGEWLGNPKTALLATFIPIVWQFIGYHMLLLFAAAKSIPEDLYEAARIDGATGVKSSLYITIPLIKPMLKLSTIFAVIGSLKTFDFIYVLTNGGPMHATEVPSTWMFSNIFKQYQYGYGSSLAIIIILECLLFTVMIQKMFKTD</sequence>
<comment type="caution">
    <text evidence="9">The sequence shown here is derived from an EMBL/GenBank/DDBJ whole genome shotgun (WGS) entry which is preliminary data.</text>
</comment>
<evidence type="ECO:0000256" key="4">
    <source>
        <dbReference type="ARBA" id="ARBA00022692"/>
    </source>
</evidence>
<dbReference type="Gene3D" id="1.10.3720.10">
    <property type="entry name" value="MetI-like"/>
    <property type="match status" value="1"/>
</dbReference>
<dbReference type="PANTHER" id="PTHR30193:SF37">
    <property type="entry name" value="INNER MEMBRANE ABC TRANSPORTER PERMEASE PROTEIN YCJO"/>
    <property type="match status" value="1"/>
</dbReference>
<comment type="similarity">
    <text evidence="7">Belongs to the binding-protein-dependent transport system permease family.</text>
</comment>
<keyword evidence="6 7" id="KW-0472">Membrane</keyword>
<proteinExistence type="inferred from homology"/>
<feature type="transmembrane region" description="Helical" evidence="7">
    <location>
        <begin position="157"/>
        <end position="179"/>
    </location>
</feature>
<dbReference type="CDD" id="cd06261">
    <property type="entry name" value="TM_PBP2"/>
    <property type="match status" value="1"/>
</dbReference>
<evidence type="ECO:0000256" key="6">
    <source>
        <dbReference type="ARBA" id="ARBA00023136"/>
    </source>
</evidence>
<evidence type="ECO:0000259" key="8">
    <source>
        <dbReference type="PROSITE" id="PS50928"/>
    </source>
</evidence>
<keyword evidence="5 7" id="KW-1133">Transmembrane helix</keyword>
<dbReference type="EMBL" id="LYPC01000030">
    <property type="protein sequence ID" value="OCT10749.1"/>
    <property type="molecule type" value="Genomic_DNA"/>
</dbReference>
<dbReference type="Pfam" id="PF00528">
    <property type="entry name" value="BPD_transp_1"/>
    <property type="match status" value="1"/>
</dbReference>
<keyword evidence="10" id="KW-1185">Reference proteome</keyword>
<dbReference type="SUPFAM" id="SSF161098">
    <property type="entry name" value="MetI-like"/>
    <property type="match status" value="1"/>
</dbReference>
<dbReference type="STRING" id="512399.A8709_23220"/>
<feature type="transmembrane region" description="Helical" evidence="7">
    <location>
        <begin position="106"/>
        <end position="124"/>
    </location>
</feature>
<dbReference type="InterPro" id="IPR000515">
    <property type="entry name" value="MetI-like"/>
</dbReference>
<comment type="subcellular location">
    <subcellularLocation>
        <location evidence="1 7">Cell membrane</location>
        <topology evidence="1 7">Multi-pass membrane protein</topology>
    </subcellularLocation>
</comment>
<dbReference type="PROSITE" id="PS50928">
    <property type="entry name" value="ABC_TM1"/>
    <property type="match status" value="1"/>
</dbReference>
<feature type="domain" description="ABC transmembrane type-1" evidence="8">
    <location>
        <begin position="69"/>
        <end position="283"/>
    </location>
</feature>
<dbReference type="InterPro" id="IPR035906">
    <property type="entry name" value="MetI-like_sf"/>
</dbReference>
<evidence type="ECO:0000313" key="9">
    <source>
        <dbReference type="EMBL" id="OCT10749.1"/>
    </source>
</evidence>
<evidence type="ECO:0000256" key="5">
    <source>
        <dbReference type="ARBA" id="ARBA00022989"/>
    </source>
</evidence>
<evidence type="ECO:0000313" key="10">
    <source>
        <dbReference type="Proteomes" id="UP000093309"/>
    </source>
</evidence>
<dbReference type="AlphaFoldDB" id="A0A1C0ZRQ5"/>
<reference evidence="10" key="1">
    <citation type="submission" date="2016-05" db="EMBL/GenBank/DDBJ databases">
        <title>Paenibacillus oryzae. sp. nov., isolated from the rice root.</title>
        <authorList>
            <person name="Zhang J."/>
            <person name="Zhang X."/>
        </authorList>
    </citation>
    <scope>NUCLEOTIDE SEQUENCE [LARGE SCALE GENOMIC DNA]</scope>
    <source>
        <strain evidence="10">KCTC13222</strain>
    </source>
</reference>
<gene>
    <name evidence="9" type="ORF">A8709_23220</name>
</gene>
<dbReference type="RefSeq" id="WP_065859272.1">
    <property type="nucleotide sequence ID" value="NZ_LYPC01000030.1"/>
</dbReference>
<dbReference type="InterPro" id="IPR051393">
    <property type="entry name" value="ABC_transporter_permease"/>
</dbReference>
<feature type="transmembrane region" description="Helical" evidence="7">
    <location>
        <begin position="262"/>
        <end position="283"/>
    </location>
</feature>
<evidence type="ECO:0000256" key="3">
    <source>
        <dbReference type="ARBA" id="ARBA00022475"/>
    </source>
</evidence>
<feature type="transmembrane region" description="Helical" evidence="7">
    <location>
        <begin position="12"/>
        <end position="36"/>
    </location>
</feature>
<dbReference type="GO" id="GO:0005886">
    <property type="term" value="C:plasma membrane"/>
    <property type="evidence" value="ECO:0007669"/>
    <property type="project" value="UniProtKB-SubCell"/>
</dbReference>
<dbReference type="OrthoDB" id="152280at2"/>
<dbReference type="Proteomes" id="UP000093309">
    <property type="component" value="Unassembled WGS sequence"/>
</dbReference>
<keyword evidence="4 7" id="KW-0812">Transmembrane</keyword>
<keyword evidence="2 7" id="KW-0813">Transport</keyword>
<evidence type="ECO:0000256" key="2">
    <source>
        <dbReference type="ARBA" id="ARBA00022448"/>
    </source>
</evidence>
<dbReference type="PANTHER" id="PTHR30193">
    <property type="entry name" value="ABC TRANSPORTER PERMEASE PROTEIN"/>
    <property type="match status" value="1"/>
</dbReference>
<organism evidence="9 10">
    <name type="scientific">Paenibacillus pectinilyticus</name>
    <dbReference type="NCBI Taxonomy" id="512399"/>
    <lineage>
        <taxon>Bacteria</taxon>
        <taxon>Bacillati</taxon>
        <taxon>Bacillota</taxon>
        <taxon>Bacilli</taxon>
        <taxon>Bacillales</taxon>
        <taxon>Paenibacillaceae</taxon>
        <taxon>Paenibacillus</taxon>
    </lineage>
</organism>